<dbReference type="Proteomes" id="UP001500827">
    <property type="component" value="Unassembled WGS sequence"/>
</dbReference>
<gene>
    <name evidence="1" type="ORF">GCM10022276_04850</name>
</gene>
<proteinExistence type="predicted"/>
<name>A0ABP7KY69_9SPHN</name>
<sequence>MQDVTNQLANAQVIEIWVTGPDGANRMFVCSGFWPYGWGGGTVQTKETFTFHVGPSLGRREFIRACCAAGPTGVFGNSAQGSAQVSSSDADWDDEDGRVQVTLELQSSGSWGIYGFHYNVTILAEKARL</sequence>
<keyword evidence="2" id="KW-1185">Reference proteome</keyword>
<accession>A0ABP7KY69</accession>
<reference evidence="2" key="1">
    <citation type="journal article" date="2019" name="Int. J. Syst. Evol. Microbiol.">
        <title>The Global Catalogue of Microorganisms (GCM) 10K type strain sequencing project: providing services to taxonomists for standard genome sequencing and annotation.</title>
        <authorList>
            <consortium name="The Broad Institute Genomics Platform"/>
            <consortium name="The Broad Institute Genome Sequencing Center for Infectious Disease"/>
            <person name="Wu L."/>
            <person name="Ma J."/>
        </authorList>
    </citation>
    <scope>NUCLEOTIDE SEQUENCE [LARGE SCALE GENOMIC DNA]</scope>
    <source>
        <strain evidence="2">JCM 17543</strain>
    </source>
</reference>
<comment type="caution">
    <text evidence="1">The sequence shown here is derived from an EMBL/GenBank/DDBJ whole genome shotgun (WGS) entry which is preliminary data.</text>
</comment>
<evidence type="ECO:0000313" key="2">
    <source>
        <dbReference type="Proteomes" id="UP001500827"/>
    </source>
</evidence>
<dbReference type="EMBL" id="BAABBM010000001">
    <property type="protein sequence ID" value="GAA3888753.1"/>
    <property type="molecule type" value="Genomic_DNA"/>
</dbReference>
<organism evidence="1 2">
    <name type="scientific">Sphingomonas limnosediminicola</name>
    <dbReference type="NCBI Taxonomy" id="940133"/>
    <lineage>
        <taxon>Bacteria</taxon>
        <taxon>Pseudomonadati</taxon>
        <taxon>Pseudomonadota</taxon>
        <taxon>Alphaproteobacteria</taxon>
        <taxon>Sphingomonadales</taxon>
        <taxon>Sphingomonadaceae</taxon>
        <taxon>Sphingomonas</taxon>
    </lineage>
</organism>
<protein>
    <submittedName>
        <fullName evidence="1">Uncharacterized protein</fullName>
    </submittedName>
</protein>
<evidence type="ECO:0000313" key="1">
    <source>
        <dbReference type="EMBL" id="GAA3888753.1"/>
    </source>
</evidence>
<dbReference type="RefSeq" id="WP_344698104.1">
    <property type="nucleotide sequence ID" value="NZ_BAABBM010000001.1"/>
</dbReference>